<dbReference type="Proteomes" id="UP000521943">
    <property type="component" value="Unassembled WGS sequence"/>
</dbReference>
<protein>
    <submittedName>
        <fullName evidence="2">Uncharacterized protein</fullName>
    </submittedName>
</protein>
<proteinExistence type="predicted"/>
<dbReference type="Pfam" id="PF20414">
    <property type="entry name" value="DUF6698"/>
    <property type="match status" value="1"/>
</dbReference>
<gene>
    <name evidence="2" type="ORF">DFP72DRAFT_838495</name>
</gene>
<feature type="region of interest" description="Disordered" evidence="1">
    <location>
        <begin position="1"/>
        <end position="29"/>
    </location>
</feature>
<evidence type="ECO:0000313" key="2">
    <source>
        <dbReference type="EMBL" id="KAF6765874.1"/>
    </source>
</evidence>
<evidence type="ECO:0000256" key="1">
    <source>
        <dbReference type="SAM" id="MobiDB-lite"/>
    </source>
</evidence>
<comment type="caution">
    <text evidence="2">The sequence shown here is derived from an EMBL/GenBank/DDBJ whole genome shotgun (WGS) entry which is preliminary data.</text>
</comment>
<keyword evidence="3" id="KW-1185">Reference proteome</keyword>
<dbReference type="InterPro" id="IPR046521">
    <property type="entry name" value="DUF6698"/>
</dbReference>
<dbReference type="OrthoDB" id="3220614at2759"/>
<dbReference type="AlphaFoldDB" id="A0A8H6MGL8"/>
<feature type="compositionally biased region" description="Acidic residues" evidence="1">
    <location>
        <begin position="1"/>
        <end position="17"/>
    </location>
</feature>
<dbReference type="EMBL" id="JACGCI010000001">
    <property type="protein sequence ID" value="KAF6765874.1"/>
    <property type="molecule type" value="Genomic_DNA"/>
</dbReference>
<evidence type="ECO:0000313" key="3">
    <source>
        <dbReference type="Proteomes" id="UP000521943"/>
    </source>
</evidence>
<name>A0A8H6MGL8_9AGAR</name>
<organism evidence="2 3">
    <name type="scientific">Ephemerocybe angulata</name>
    <dbReference type="NCBI Taxonomy" id="980116"/>
    <lineage>
        <taxon>Eukaryota</taxon>
        <taxon>Fungi</taxon>
        <taxon>Dikarya</taxon>
        <taxon>Basidiomycota</taxon>
        <taxon>Agaricomycotina</taxon>
        <taxon>Agaricomycetes</taxon>
        <taxon>Agaricomycetidae</taxon>
        <taxon>Agaricales</taxon>
        <taxon>Agaricineae</taxon>
        <taxon>Psathyrellaceae</taxon>
        <taxon>Ephemerocybe</taxon>
    </lineage>
</organism>
<sequence length="343" mass="38621">MGAELDDEDVQEAEGDPEEGRSSSPAGDVTVENEDLFEQLMTLNPYPEFPLEKMLGMIHKKSQLALKTLVDDVFKVHARSGRGDDVRRIRKVLPEMIPLKKTDHLEQRFTGEGVKSEQGWHNLDCASMLVPLKYRKLFLKDREAFMKGVIEGVDDKYHFKVSDYPSFLWTDGTEYQGPQKMLKGMFQGHVVIRGTRGLYFGLASMYGGSNSKARNPIAGIHGLTSLGPHHIGYSCCVIYNSTSSLLTWSPRDKTFSIRKFYKNIVDLLSSNTPWAKKTLEAINNPEAPHNLLANYNPDDDSDAEDPPNIAEACVRIIRPHLVSHYIPKARLLPFSSSRKPQEA</sequence>
<accession>A0A8H6MGL8</accession>
<reference evidence="2 3" key="1">
    <citation type="submission" date="2020-07" db="EMBL/GenBank/DDBJ databases">
        <title>Comparative genomics of pyrophilous fungi reveals a link between fire events and developmental genes.</title>
        <authorList>
            <consortium name="DOE Joint Genome Institute"/>
            <person name="Steindorff A.S."/>
            <person name="Carver A."/>
            <person name="Calhoun S."/>
            <person name="Stillman K."/>
            <person name="Liu H."/>
            <person name="Lipzen A."/>
            <person name="Pangilinan J."/>
            <person name="Labutti K."/>
            <person name="Bruns T.D."/>
            <person name="Grigoriev I.V."/>
        </authorList>
    </citation>
    <scope>NUCLEOTIDE SEQUENCE [LARGE SCALE GENOMIC DNA]</scope>
    <source>
        <strain evidence="2 3">CBS 144469</strain>
    </source>
</reference>